<evidence type="ECO:0000313" key="3">
    <source>
        <dbReference type="Proteomes" id="UP001221757"/>
    </source>
</evidence>
<name>A0AAD7CR21_MYCRO</name>
<reference evidence="2" key="1">
    <citation type="submission" date="2023-03" db="EMBL/GenBank/DDBJ databases">
        <title>Massive genome expansion in bonnet fungi (Mycena s.s.) driven by repeated elements and novel gene families across ecological guilds.</title>
        <authorList>
            <consortium name="Lawrence Berkeley National Laboratory"/>
            <person name="Harder C.B."/>
            <person name="Miyauchi S."/>
            <person name="Viragh M."/>
            <person name="Kuo A."/>
            <person name="Thoen E."/>
            <person name="Andreopoulos B."/>
            <person name="Lu D."/>
            <person name="Skrede I."/>
            <person name="Drula E."/>
            <person name="Henrissat B."/>
            <person name="Morin E."/>
            <person name="Kohler A."/>
            <person name="Barry K."/>
            <person name="LaButti K."/>
            <person name="Morin E."/>
            <person name="Salamov A."/>
            <person name="Lipzen A."/>
            <person name="Mereny Z."/>
            <person name="Hegedus B."/>
            <person name="Baldrian P."/>
            <person name="Stursova M."/>
            <person name="Weitz H."/>
            <person name="Taylor A."/>
            <person name="Grigoriev I.V."/>
            <person name="Nagy L.G."/>
            <person name="Martin F."/>
            <person name="Kauserud H."/>
        </authorList>
    </citation>
    <scope>NUCLEOTIDE SEQUENCE</scope>
    <source>
        <strain evidence="2">CBHHK067</strain>
    </source>
</reference>
<protein>
    <submittedName>
        <fullName evidence="2">Uncharacterized protein</fullName>
    </submittedName>
</protein>
<gene>
    <name evidence="2" type="ORF">B0H17DRAFT_1213081</name>
</gene>
<accession>A0AAD7CR21</accession>
<sequence length="327" mass="36567">MTVVVYQGENAEEKWREDVSCHSWLRHPNPVQLFATASSPGIHATLFRDELIPAQKMIDEYSSSHFKAVFLWNLLVRGYSWDEHVYNGTRQFYQAKGFDPDSQDVARKLGFPLFNISTELDGPFARKTDVCDHRSEIQNIPDSEVLQDMVHGESGLHFLPDQRVASSSAPAHQIFSFDAHAQGSAIDESFDPRLFEFSAPSARSNKNFSFEFPFHDQPYLRPSLEPSDLFQFAQPDIAGSGIHSSGASRAQSTVPPPSLWTSFPRLPPSPSPTPPPRPPNFIAAHLDHLPANGSVKRKSGGDDPADDIDIHARRPRKIPTRSDLWGV</sequence>
<comment type="caution">
    <text evidence="2">The sequence shown here is derived from an EMBL/GenBank/DDBJ whole genome shotgun (WGS) entry which is preliminary data.</text>
</comment>
<evidence type="ECO:0000313" key="2">
    <source>
        <dbReference type="EMBL" id="KAJ7658927.1"/>
    </source>
</evidence>
<proteinExistence type="predicted"/>
<keyword evidence="3" id="KW-1185">Reference proteome</keyword>
<dbReference type="AlphaFoldDB" id="A0AAD7CR21"/>
<dbReference type="EMBL" id="JARKIE010000275">
    <property type="protein sequence ID" value="KAJ7658927.1"/>
    <property type="molecule type" value="Genomic_DNA"/>
</dbReference>
<feature type="region of interest" description="Disordered" evidence="1">
    <location>
        <begin position="240"/>
        <end position="327"/>
    </location>
</feature>
<dbReference type="Proteomes" id="UP001221757">
    <property type="component" value="Unassembled WGS sequence"/>
</dbReference>
<evidence type="ECO:0000256" key="1">
    <source>
        <dbReference type="SAM" id="MobiDB-lite"/>
    </source>
</evidence>
<organism evidence="2 3">
    <name type="scientific">Mycena rosella</name>
    <name type="common">Pink bonnet</name>
    <name type="synonym">Agaricus rosellus</name>
    <dbReference type="NCBI Taxonomy" id="1033263"/>
    <lineage>
        <taxon>Eukaryota</taxon>
        <taxon>Fungi</taxon>
        <taxon>Dikarya</taxon>
        <taxon>Basidiomycota</taxon>
        <taxon>Agaricomycotina</taxon>
        <taxon>Agaricomycetes</taxon>
        <taxon>Agaricomycetidae</taxon>
        <taxon>Agaricales</taxon>
        <taxon>Marasmiineae</taxon>
        <taxon>Mycenaceae</taxon>
        <taxon>Mycena</taxon>
    </lineage>
</organism>
<feature type="compositionally biased region" description="Pro residues" evidence="1">
    <location>
        <begin position="265"/>
        <end position="279"/>
    </location>
</feature>